<sequence length="245" mass="25673">MKIALITGASSGIGDATAKAFADAGYKVLAVGRNADRLDAVAAHAPDRIVPVKRDLTGPDVCKELIDYAVREYGQLDVLVNNAGIISRTTVEDTTDEDWRQTMTVNLDVPFYLSRAAVPHLRKTKGRIINVASDWGLRGGEKAAAYCASKGGLVLLTKAMAHDHAAEGITVNAVCPGDVVTPMLEKEAADQGLSHAEALETWKAEVPTGRLTEASEVAAMILYLASDVAAQVTGTAMVIDGGGSA</sequence>
<proteinExistence type="predicted"/>
<keyword evidence="2" id="KW-1185">Reference proteome</keyword>
<dbReference type="Pfam" id="PF13561">
    <property type="entry name" value="adh_short_C2"/>
    <property type="match status" value="1"/>
</dbReference>
<accession>A0ABV8U6Y7</accession>
<dbReference type="PANTHER" id="PTHR43975:SF2">
    <property type="entry name" value="EG:BACR7A4.14 PROTEIN-RELATED"/>
    <property type="match status" value="1"/>
</dbReference>
<dbReference type="PROSITE" id="PS00061">
    <property type="entry name" value="ADH_SHORT"/>
    <property type="match status" value="1"/>
</dbReference>
<dbReference type="EMBL" id="JBHSCR010000001">
    <property type="protein sequence ID" value="MFC4346662.1"/>
    <property type="molecule type" value="Genomic_DNA"/>
</dbReference>
<dbReference type="PRINTS" id="PR00080">
    <property type="entry name" value="SDRFAMILY"/>
</dbReference>
<dbReference type="EC" id="1.1.1.-" evidence="1"/>
<comment type="caution">
    <text evidence="1">The sequence shown here is derived from an EMBL/GenBank/DDBJ whole genome shotgun (WGS) entry which is preliminary data.</text>
</comment>
<dbReference type="SUPFAM" id="SSF51735">
    <property type="entry name" value="NAD(P)-binding Rossmann-fold domains"/>
    <property type="match status" value="1"/>
</dbReference>
<dbReference type="Proteomes" id="UP001595776">
    <property type="component" value="Unassembled WGS sequence"/>
</dbReference>
<evidence type="ECO:0000313" key="1">
    <source>
        <dbReference type="EMBL" id="MFC4346662.1"/>
    </source>
</evidence>
<name>A0ABV8U6Y7_9PROT</name>
<dbReference type="Gene3D" id="3.40.50.720">
    <property type="entry name" value="NAD(P)-binding Rossmann-like Domain"/>
    <property type="match status" value="1"/>
</dbReference>
<keyword evidence="1" id="KW-0560">Oxidoreductase</keyword>
<dbReference type="CDD" id="cd05233">
    <property type="entry name" value="SDR_c"/>
    <property type="match status" value="1"/>
</dbReference>
<evidence type="ECO:0000313" key="2">
    <source>
        <dbReference type="Proteomes" id="UP001595776"/>
    </source>
</evidence>
<dbReference type="InterPro" id="IPR036291">
    <property type="entry name" value="NAD(P)-bd_dom_sf"/>
</dbReference>
<reference evidence="2" key="1">
    <citation type="journal article" date="2019" name="Int. J. Syst. Evol. Microbiol.">
        <title>The Global Catalogue of Microorganisms (GCM) 10K type strain sequencing project: providing services to taxonomists for standard genome sequencing and annotation.</title>
        <authorList>
            <consortium name="The Broad Institute Genomics Platform"/>
            <consortium name="The Broad Institute Genome Sequencing Center for Infectious Disease"/>
            <person name="Wu L."/>
            <person name="Ma J."/>
        </authorList>
    </citation>
    <scope>NUCLEOTIDE SEQUENCE [LARGE SCALE GENOMIC DNA]</scope>
    <source>
        <strain evidence="2">CGMCC 1.15304</strain>
    </source>
</reference>
<protein>
    <submittedName>
        <fullName evidence="1">SDR family NAD(P)-dependent oxidoreductase</fullName>
        <ecNumber evidence="1">1.1.1.-</ecNumber>
    </submittedName>
</protein>
<dbReference type="PRINTS" id="PR00081">
    <property type="entry name" value="GDHRDH"/>
</dbReference>
<dbReference type="GO" id="GO:0016491">
    <property type="term" value="F:oxidoreductase activity"/>
    <property type="evidence" value="ECO:0007669"/>
    <property type="project" value="UniProtKB-KW"/>
</dbReference>
<gene>
    <name evidence="1" type="ORF">ACFO5Q_02230</name>
</gene>
<dbReference type="RefSeq" id="WP_197421096.1">
    <property type="nucleotide sequence ID" value="NZ_JBHSCR010000001.1"/>
</dbReference>
<dbReference type="PANTHER" id="PTHR43975">
    <property type="entry name" value="ZGC:101858"/>
    <property type="match status" value="1"/>
</dbReference>
<dbReference type="InterPro" id="IPR002347">
    <property type="entry name" value="SDR_fam"/>
</dbReference>
<organism evidence="1 2">
    <name type="scientific">Kordiimonas lipolytica</name>
    <dbReference type="NCBI Taxonomy" id="1662421"/>
    <lineage>
        <taxon>Bacteria</taxon>
        <taxon>Pseudomonadati</taxon>
        <taxon>Pseudomonadota</taxon>
        <taxon>Alphaproteobacteria</taxon>
        <taxon>Kordiimonadales</taxon>
        <taxon>Kordiimonadaceae</taxon>
        <taxon>Kordiimonas</taxon>
    </lineage>
</organism>
<dbReference type="InterPro" id="IPR020904">
    <property type="entry name" value="Sc_DH/Rdtase_CS"/>
</dbReference>